<dbReference type="PRINTS" id="PR00032">
    <property type="entry name" value="HTHARAC"/>
</dbReference>
<dbReference type="Pfam" id="PF12833">
    <property type="entry name" value="HTH_18"/>
    <property type="match status" value="1"/>
</dbReference>
<keyword evidence="7" id="KW-1185">Reference proteome</keyword>
<keyword evidence="3" id="KW-0804">Transcription</keyword>
<dbReference type="InterPro" id="IPR009057">
    <property type="entry name" value="Homeodomain-like_sf"/>
</dbReference>
<comment type="caution">
    <text evidence="6">The sequence shown here is derived from an EMBL/GenBank/DDBJ whole genome shotgun (WGS) entry which is preliminary data.</text>
</comment>
<proteinExistence type="predicted"/>
<dbReference type="PROSITE" id="PS01124">
    <property type="entry name" value="HTH_ARAC_FAMILY_2"/>
    <property type="match status" value="1"/>
</dbReference>
<name>A0A917UNK6_9ACTN</name>
<gene>
    <name evidence="6" type="ORF">GCM10010121_096750</name>
</gene>
<dbReference type="PANTHER" id="PTHR46796:SF6">
    <property type="entry name" value="ARAC SUBFAMILY"/>
    <property type="match status" value="1"/>
</dbReference>
<accession>A0A917UNK6</accession>
<organism evidence="6 7">
    <name type="scientific">Streptomyces brasiliensis</name>
    <dbReference type="NCBI Taxonomy" id="1954"/>
    <lineage>
        <taxon>Bacteria</taxon>
        <taxon>Bacillati</taxon>
        <taxon>Actinomycetota</taxon>
        <taxon>Actinomycetes</taxon>
        <taxon>Kitasatosporales</taxon>
        <taxon>Streptomycetaceae</taxon>
        <taxon>Streptomyces</taxon>
    </lineage>
</organism>
<dbReference type="GO" id="GO:0043565">
    <property type="term" value="F:sequence-specific DNA binding"/>
    <property type="evidence" value="ECO:0007669"/>
    <property type="project" value="InterPro"/>
</dbReference>
<feature type="domain" description="HTH araC/xylS-type" evidence="5">
    <location>
        <begin position="213"/>
        <end position="314"/>
    </location>
</feature>
<evidence type="ECO:0000259" key="5">
    <source>
        <dbReference type="PROSITE" id="PS01124"/>
    </source>
</evidence>
<feature type="region of interest" description="Disordered" evidence="4">
    <location>
        <begin position="311"/>
        <end position="344"/>
    </location>
</feature>
<dbReference type="InterPro" id="IPR035418">
    <property type="entry name" value="AraC-bd_2"/>
</dbReference>
<dbReference type="InterPro" id="IPR018060">
    <property type="entry name" value="HTH_AraC"/>
</dbReference>
<dbReference type="SUPFAM" id="SSF46689">
    <property type="entry name" value="Homeodomain-like"/>
    <property type="match status" value="1"/>
</dbReference>
<dbReference type="AlphaFoldDB" id="A0A917UNK6"/>
<evidence type="ECO:0000313" key="7">
    <source>
        <dbReference type="Proteomes" id="UP000657574"/>
    </source>
</evidence>
<dbReference type="InterPro" id="IPR020449">
    <property type="entry name" value="Tscrpt_reg_AraC-type_HTH"/>
</dbReference>
<evidence type="ECO:0000256" key="3">
    <source>
        <dbReference type="ARBA" id="ARBA00023163"/>
    </source>
</evidence>
<evidence type="ECO:0000256" key="2">
    <source>
        <dbReference type="ARBA" id="ARBA00023125"/>
    </source>
</evidence>
<dbReference type="InterPro" id="IPR050204">
    <property type="entry name" value="AraC_XylS_family_regulators"/>
</dbReference>
<sequence length="344" mass="37575">MGQVLTTDSVPDRDKLAYWHDALGKALVPMTVVPRGSGPFAGHIASGRVGHLRVSDIVADAQRASRTAGHVSRWPGEYIGVGVQRSGTATLVQEGRAATASQGDLLVYDTARPYSLDYPERFSTRVVHIPRTVLGLPEQEIGRVTGTVIDASDGFGAVVLSLLTTLGTSEHPYSPMVASRLAAGIADLIATLVVERTQRDAGEPATPRDHLVRRIRDHIEQHLEDPALSPENVAKAQHISVRYLHRLFEGEDVTVAKFIQRRRLEQCARELARGDETVPAVAAVSKRSGFANPAHFSRVFRSVYGVSPRDWRDARPGHPVRQSVRPVRSEPRTSTVRRGSGHAR</sequence>
<dbReference type="PANTHER" id="PTHR46796">
    <property type="entry name" value="HTH-TYPE TRANSCRIPTIONAL ACTIVATOR RHAS-RELATED"/>
    <property type="match status" value="1"/>
</dbReference>
<dbReference type="RefSeq" id="WP_189317638.1">
    <property type="nucleotide sequence ID" value="NZ_BMQA01000124.1"/>
</dbReference>
<evidence type="ECO:0000256" key="4">
    <source>
        <dbReference type="SAM" id="MobiDB-lite"/>
    </source>
</evidence>
<dbReference type="GO" id="GO:0003700">
    <property type="term" value="F:DNA-binding transcription factor activity"/>
    <property type="evidence" value="ECO:0007669"/>
    <property type="project" value="InterPro"/>
</dbReference>
<dbReference type="Gene3D" id="1.10.10.60">
    <property type="entry name" value="Homeodomain-like"/>
    <property type="match status" value="1"/>
</dbReference>
<dbReference type="EMBL" id="BMQA01000124">
    <property type="protein sequence ID" value="GGJ70769.1"/>
    <property type="molecule type" value="Genomic_DNA"/>
</dbReference>
<keyword evidence="1" id="KW-0805">Transcription regulation</keyword>
<evidence type="ECO:0000313" key="6">
    <source>
        <dbReference type="EMBL" id="GGJ70769.1"/>
    </source>
</evidence>
<evidence type="ECO:0000256" key="1">
    <source>
        <dbReference type="ARBA" id="ARBA00023015"/>
    </source>
</evidence>
<dbReference type="Pfam" id="PF14525">
    <property type="entry name" value="AraC_binding_2"/>
    <property type="match status" value="1"/>
</dbReference>
<dbReference type="SMART" id="SM00342">
    <property type="entry name" value="HTH_ARAC"/>
    <property type="match status" value="1"/>
</dbReference>
<reference evidence="6" key="1">
    <citation type="journal article" date="2014" name="Int. J. Syst. Evol. Microbiol.">
        <title>Complete genome sequence of Corynebacterium casei LMG S-19264T (=DSM 44701T), isolated from a smear-ripened cheese.</title>
        <authorList>
            <consortium name="US DOE Joint Genome Institute (JGI-PGF)"/>
            <person name="Walter F."/>
            <person name="Albersmeier A."/>
            <person name="Kalinowski J."/>
            <person name="Ruckert C."/>
        </authorList>
    </citation>
    <scope>NUCLEOTIDE SEQUENCE</scope>
    <source>
        <strain evidence="6">JCM 3086</strain>
    </source>
</reference>
<dbReference type="Proteomes" id="UP000657574">
    <property type="component" value="Unassembled WGS sequence"/>
</dbReference>
<protein>
    <submittedName>
        <fullName evidence="6">AraC family transcriptional regulator</fullName>
    </submittedName>
</protein>
<reference evidence="6" key="2">
    <citation type="submission" date="2020-09" db="EMBL/GenBank/DDBJ databases">
        <authorList>
            <person name="Sun Q."/>
            <person name="Ohkuma M."/>
        </authorList>
    </citation>
    <scope>NUCLEOTIDE SEQUENCE</scope>
    <source>
        <strain evidence="6">JCM 3086</strain>
    </source>
</reference>
<keyword evidence="2" id="KW-0238">DNA-binding</keyword>